<dbReference type="GO" id="GO:0005886">
    <property type="term" value="C:plasma membrane"/>
    <property type="evidence" value="ECO:0007669"/>
    <property type="project" value="UniProtKB-SubCell"/>
</dbReference>
<dbReference type="InterPro" id="IPR003593">
    <property type="entry name" value="AAA+_ATPase"/>
</dbReference>
<keyword evidence="6 9" id="KW-1133">Transmembrane helix</keyword>
<evidence type="ECO:0000259" key="10">
    <source>
        <dbReference type="PROSITE" id="PS50893"/>
    </source>
</evidence>
<dbReference type="PROSITE" id="PS50929">
    <property type="entry name" value="ABC_TM1F"/>
    <property type="match status" value="1"/>
</dbReference>
<evidence type="ECO:0000256" key="8">
    <source>
        <dbReference type="SAM" id="MobiDB-lite"/>
    </source>
</evidence>
<keyword evidence="2" id="KW-0813">Transport</keyword>
<dbReference type="GO" id="GO:0016887">
    <property type="term" value="F:ATP hydrolysis activity"/>
    <property type="evidence" value="ECO:0007669"/>
    <property type="project" value="InterPro"/>
</dbReference>
<keyword evidence="5 12" id="KW-0067">ATP-binding</keyword>
<evidence type="ECO:0000313" key="12">
    <source>
        <dbReference type="EMBL" id="PTQ56788.1"/>
    </source>
</evidence>
<dbReference type="SUPFAM" id="SSF90123">
    <property type="entry name" value="ABC transporter transmembrane region"/>
    <property type="match status" value="1"/>
</dbReference>
<evidence type="ECO:0000313" key="13">
    <source>
        <dbReference type="Proteomes" id="UP000244338"/>
    </source>
</evidence>
<dbReference type="CDD" id="cd03254">
    <property type="entry name" value="ABCC_Glucan_exporter_like"/>
    <property type="match status" value="1"/>
</dbReference>
<keyword evidence="3 9" id="KW-0812">Transmembrane</keyword>
<evidence type="ECO:0000256" key="3">
    <source>
        <dbReference type="ARBA" id="ARBA00022692"/>
    </source>
</evidence>
<dbReference type="InterPro" id="IPR011527">
    <property type="entry name" value="ABC1_TM_dom"/>
</dbReference>
<dbReference type="Gene3D" id="1.20.1560.10">
    <property type="entry name" value="ABC transporter type 1, transmembrane domain"/>
    <property type="match status" value="1"/>
</dbReference>
<dbReference type="AlphaFoldDB" id="A0A2R6Y296"/>
<protein>
    <submittedName>
        <fullName evidence="12">Lipid A export ATP-binding/permease protein MsbA</fullName>
    </submittedName>
</protein>
<feature type="domain" description="ABC transmembrane type-1" evidence="11">
    <location>
        <begin position="37"/>
        <end position="322"/>
    </location>
</feature>
<feature type="region of interest" description="Disordered" evidence="8">
    <location>
        <begin position="341"/>
        <end position="403"/>
    </location>
</feature>
<reference evidence="13" key="1">
    <citation type="journal article" date="2018" name="Sci. Rep.">
        <title>Lignite coal burning seam in the remote Altai Mountains harbors a hydrogen-driven thermophilic microbial community.</title>
        <authorList>
            <person name="Kadnikov V.V."/>
            <person name="Mardanov A.V."/>
            <person name="Ivasenko D.A."/>
            <person name="Antsiferov D.V."/>
            <person name="Beletsky A.V."/>
            <person name="Karnachuk O.V."/>
            <person name="Ravin N.V."/>
        </authorList>
    </citation>
    <scope>NUCLEOTIDE SEQUENCE [LARGE SCALE GENOMIC DNA]</scope>
</reference>
<evidence type="ECO:0000256" key="5">
    <source>
        <dbReference type="ARBA" id="ARBA00022840"/>
    </source>
</evidence>
<dbReference type="InterPro" id="IPR027417">
    <property type="entry name" value="P-loop_NTPase"/>
</dbReference>
<keyword evidence="4" id="KW-0547">Nucleotide-binding</keyword>
<dbReference type="PANTHER" id="PTHR43394:SF1">
    <property type="entry name" value="ATP-BINDING CASSETTE SUB-FAMILY B MEMBER 10, MITOCHONDRIAL"/>
    <property type="match status" value="1"/>
</dbReference>
<accession>A0A2R6Y296</accession>
<comment type="subcellular location">
    <subcellularLocation>
        <location evidence="1">Cell membrane</location>
        <topology evidence="1">Multi-pass membrane protein</topology>
    </subcellularLocation>
</comment>
<dbReference type="Gene3D" id="3.40.50.300">
    <property type="entry name" value="P-loop containing nucleotide triphosphate hydrolases"/>
    <property type="match status" value="1"/>
</dbReference>
<dbReference type="CDD" id="cd18544">
    <property type="entry name" value="ABC_6TM_TmrA_like"/>
    <property type="match status" value="1"/>
</dbReference>
<evidence type="ECO:0000256" key="1">
    <source>
        <dbReference type="ARBA" id="ARBA00004651"/>
    </source>
</evidence>
<dbReference type="Proteomes" id="UP000244338">
    <property type="component" value="Unassembled WGS sequence"/>
</dbReference>
<dbReference type="Pfam" id="PF00005">
    <property type="entry name" value="ABC_tran"/>
    <property type="match status" value="1"/>
</dbReference>
<dbReference type="FunFam" id="3.40.50.300:FF:000287">
    <property type="entry name" value="Multidrug ABC transporter ATP-binding protein"/>
    <property type="match status" value="1"/>
</dbReference>
<evidence type="ECO:0000256" key="2">
    <source>
        <dbReference type="ARBA" id="ARBA00022448"/>
    </source>
</evidence>
<feature type="transmembrane region" description="Helical" evidence="9">
    <location>
        <begin position="266"/>
        <end position="284"/>
    </location>
</feature>
<dbReference type="InterPro" id="IPR003439">
    <property type="entry name" value="ABC_transporter-like_ATP-bd"/>
</dbReference>
<dbReference type="SUPFAM" id="SSF52540">
    <property type="entry name" value="P-loop containing nucleoside triphosphate hydrolases"/>
    <property type="match status" value="1"/>
</dbReference>
<feature type="domain" description="ABC transporter" evidence="10">
    <location>
        <begin position="418"/>
        <end position="651"/>
    </location>
</feature>
<evidence type="ECO:0000256" key="7">
    <source>
        <dbReference type="ARBA" id="ARBA00023136"/>
    </source>
</evidence>
<proteinExistence type="predicted"/>
<evidence type="ECO:0000256" key="9">
    <source>
        <dbReference type="SAM" id="Phobius"/>
    </source>
</evidence>
<dbReference type="InterPro" id="IPR039421">
    <property type="entry name" value="Type_1_exporter"/>
</dbReference>
<name>A0A2R6Y296_9BACL</name>
<dbReference type="PANTHER" id="PTHR43394">
    <property type="entry name" value="ATP-DEPENDENT PERMEASE MDL1, MITOCHONDRIAL"/>
    <property type="match status" value="1"/>
</dbReference>
<feature type="compositionally biased region" description="Basic and acidic residues" evidence="8">
    <location>
        <begin position="382"/>
        <end position="391"/>
    </location>
</feature>
<dbReference type="SMART" id="SM00382">
    <property type="entry name" value="AAA"/>
    <property type="match status" value="1"/>
</dbReference>
<feature type="transmembrane region" description="Helical" evidence="9">
    <location>
        <begin position="149"/>
        <end position="173"/>
    </location>
</feature>
<gene>
    <name evidence="12" type="ORF">BSOLF_2676</name>
</gene>
<feature type="transmembrane region" description="Helical" evidence="9">
    <location>
        <begin position="72"/>
        <end position="95"/>
    </location>
</feature>
<feature type="transmembrane region" description="Helical" evidence="9">
    <location>
        <begin position="179"/>
        <end position="196"/>
    </location>
</feature>
<keyword evidence="7 9" id="KW-0472">Membrane</keyword>
<organism evidence="12 13">
    <name type="scientific">Candidatus Carbonibacillus altaicus</name>
    <dbReference type="NCBI Taxonomy" id="2163959"/>
    <lineage>
        <taxon>Bacteria</taxon>
        <taxon>Bacillati</taxon>
        <taxon>Bacillota</taxon>
        <taxon>Bacilli</taxon>
        <taxon>Bacillales</taxon>
        <taxon>Candidatus Carbonibacillus</taxon>
    </lineage>
</organism>
<dbReference type="Pfam" id="PF00664">
    <property type="entry name" value="ABC_membrane"/>
    <property type="match status" value="1"/>
</dbReference>
<evidence type="ECO:0000256" key="6">
    <source>
        <dbReference type="ARBA" id="ARBA00022989"/>
    </source>
</evidence>
<dbReference type="GO" id="GO:0015421">
    <property type="term" value="F:ABC-type oligopeptide transporter activity"/>
    <property type="evidence" value="ECO:0007669"/>
    <property type="project" value="TreeGrafter"/>
</dbReference>
<evidence type="ECO:0000256" key="4">
    <source>
        <dbReference type="ARBA" id="ARBA00022741"/>
    </source>
</evidence>
<sequence length="661" mass="75531">MVQEVLHKTGARSDRSQKMKVFPRLLRYALPHWRLFLLGLLFLGIATAADVAGPIVLKRFIDRYLTPLHFPFMPVLTLAILYFSLIVISTVFHYIQFVTLNRLAQRAIRAIRLDVFQKVERMPMSFFDRTPVGWIVSRITNDTEAIQQLYVSVLSTYIQHSVFLILIYVAMFIIDVRMALIMLALFPIILALMITYRKVSAPVVRRTREKLSEINTMLSETLSGMRTVQAFRQEKRLYGRFAQLTEGYYRAFLDQIRVNGLLVRPFVDLLYLTSIVVVLTVFGWRSMVGWVEIGTLVAFLSYIDRMFEPINEMMFALTFFQQAHVAGERVFTLMDEGDARPYERPADGQAADEQSTNGPSPGERSQKRGSQHELSLSGRSKNRADENERSQVEYPAKGKPPSEVKVHARPITIEHGEVTFKNVSFSYDGRHLVLKNISFTAKPGMTVALVGHTGSGKSTIANLLLRFYAPDEGDILIDDKKIELYPEDVFRRQVSLVLQEPHLFRGDIAFNIRLNDEYSDEAVRDAARFVQADRFIERLPNGYSEPVTERGSTFSTGERQLIAFARTMLRQPKILILDEATASVDTETEKLIQEALRRMRRGRTTIIIAHRLSTIIDADLILVLSQGEIVEQGRHEDLLARGGLYRTMYEMQSGLKEVGEM</sequence>
<comment type="caution">
    <text evidence="12">The sequence shown here is derived from an EMBL/GenBank/DDBJ whole genome shotgun (WGS) entry which is preliminary data.</text>
</comment>
<dbReference type="EMBL" id="PEBX01000019">
    <property type="protein sequence ID" value="PTQ56788.1"/>
    <property type="molecule type" value="Genomic_DNA"/>
</dbReference>
<dbReference type="GO" id="GO:0005524">
    <property type="term" value="F:ATP binding"/>
    <property type="evidence" value="ECO:0007669"/>
    <property type="project" value="UniProtKB-KW"/>
</dbReference>
<evidence type="ECO:0000259" key="11">
    <source>
        <dbReference type="PROSITE" id="PS50929"/>
    </source>
</evidence>
<dbReference type="InterPro" id="IPR036640">
    <property type="entry name" value="ABC1_TM_sf"/>
</dbReference>
<dbReference type="PROSITE" id="PS50893">
    <property type="entry name" value="ABC_TRANSPORTER_2"/>
    <property type="match status" value="1"/>
</dbReference>